<name>A0ABP7KQP7_9ACTN</name>
<evidence type="ECO:0000313" key="3">
    <source>
        <dbReference type="EMBL" id="GAA3885647.1"/>
    </source>
</evidence>
<dbReference type="SUPFAM" id="SSF50494">
    <property type="entry name" value="Trypsin-like serine proteases"/>
    <property type="match status" value="1"/>
</dbReference>
<evidence type="ECO:0000256" key="1">
    <source>
        <dbReference type="SAM" id="MobiDB-lite"/>
    </source>
</evidence>
<dbReference type="InterPro" id="IPR009003">
    <property type="entry name" value="Peptidase_S1_PA"/>
</dbReference>
<dbReference type="Pfam" id="PF20028">
    <property type="entry name" value="VMAP-C"/>
    <property type="match status" value="1"/>
</dbReference>
<gene>
    <name evidence="3" type="ORF">GCM10022207_61220</name>
</gene>
<reference evidence="4" key="1">
    <citation type="journal article" date="2019" name="Int. J. Syst. Evol. Microbiol.">
        <title>The Global Catalogue of Microorganisms (GCM) 10K type strain sequencing project: providing services to taxonomists for standard genome sequencing and annotation.</title>
        <authorList>
            <consortium name="The Broad Institute Genomics Platform"/>
            <consortium name="The Broad Institute Genome Sequencing Center for Infectious Disease"/>
            <person name="Wu L."/>
            <person name="Ma J."/>
        </authorList>
    </citation>
    <scope>NUCLEOTIDE SEQUENCE [LARGE SCALE GENOMIC DNA]</scope>
    <source>
        <strain evidence="4">JCM 16578</strain>
    </source>
</reference>
<accession>A0ABP7KQP7</accession>
<protein>
    <recommendedName>
        <fullName evidence="2">vWA-MoxR associated protein C-terminal domain-containing protein</fullName>
    </recommendedName>
</protein>
<proteinExistence type="predicted"/>
<dbReference type="Pfam" id="PF13365">
    <property type="entry name" value="Trypsin_2"/>
    <property type="match status" value="1"/>
</dbReference>
<evidence type="ECO:0000313" key="4">
    <source>
        <dbReference type="Proteomes" id="UP001501563"/>
    </source>
</evidence>
<dbReference type="InterPro" id="IPR045450">
    <property type="entry name" value="VMAP_C"/>
</dbReference>
<organism evidence="3 4">
    <name type="scientific">Streptomyces lannensis</name>
    <dbReference type="NCBI Taxonomy" id="766498"/>
    <lineage>
        <taxon>Bacteria</taxon>
        <taxon>Bacillati</taxon>
        <taxon>Actinomycetota</taxon>
        <taxon>Actinomycetes</taxon>
        <taxon>Kitasatosporales</taxon>
        <taxon>Streptomycetaceae</taxon>
        <taxon>Streptomyces</taxon>
    </lineage>
</organism>
<sequence length="721" mass="78035">MRTDVSAALTDVPLHRAFVSVLGQARPVGAGVLITPRLVLTCAHVVNSALGCDRFSSALPSRGQAISVRLPHIDRDRELAGRVVPEMWRPPRSRPELGHLAPPAVGMLPYYGDLAVLELDSEALPGAEPAPFLPQRDGNEVVAQWASGHTLPTLRAMPRVSAHPWIALDVLGGTVAAGFSGGPLWDRERQAVVGLVVAAHETAGQPASALLPPDHRGPVAAMYAIGLSSIEAELPALPPVAVPAAGRGRQQLLATLEELLTTRQAIKECEERLAARLGRKSVGPAADIERLAGMAMGVRRGVPELLDTVYEHLSEHCPGALAESGGWEGLLRIAHLVSPRERLSPQRRRNLSALLMHCRSTDPAALLRTVLPYAEGLPTPVDLADATDILEGYDAPPGQRITPLLQGVVHISVQSRAASEGIADDLDAWTRSAAPRLGVAPAAVDQFRADTSAAYASTAPSRRPDTVPPRVQVELLPVSPGQLFTYQIWVWNGDGRHEVVLTQDTEVPSHQVVEAIRRVLRTEVEEYPDTALLEFFVAPAWLRLEVDTWEFPGDADDSGFHPGISRRVVLRSTERTRETYAGWKRRSSALSTAPRLLLDEHSTDPAVALARLEVSPDAGIVVVCCDQQQQGRVLRQCIQAGMHTVLWNREDQGGQLATELLALVEGIDHTRIPEAVRQARIKAMADPDCPTHHGRRLSLLHDGPDHRPPPLAPDLWALTHP</sequence>
<feature type="domain" description="vWA-MoxR associated protein C-terminal" evidence="2">
    <location>
        <begin position="483"/>
        <end position="704"/>
    </location>
</feature>
<dbReference type="EMBL" id="BAAAZA010000021">
    <property type="protein sequence ID" value="GAA3885647.1"/>
    <property type="molecule type" value="Genomic_DNA"/>
</dbReference>
<comment type="caution">
    <text evidence="3">The sequence shown here is derived from an EMBL/GenBank/DDBJ whole genome shotgun (WGS) entry which is preliminary data.</text>
</comment>
<keyword evidence="4" id="KW-1185">Reference proteome</keyword>
<dbReference type="Proteomes" id="UP001501563">
    <property type="component" value="Unassembled WGS sequence"/>
</dbReference>
<feature type="region of interest" description="Disordered" evidence="1">
    <location>
        <begin position="694"/>
        <end position="721"/>
    </location>
</feature>
<evidence type="ECO:0000259" key="2">
    <source>
        <dbReference type="Pfam" id="PF20028"/>
    </source>
</evidence>